<dbReference type="AlphaFoldDB" id="A0A918XRP6"/>
<name>A0A918XRP6_9PROT</name>
<proteinExistence type="predicted"/>
<evidence type="ECO:0000313" key="2">
    <source>
        <dbReference type="EMBL" id="GHD50503.1"/>
    </source>
</evidence>
<keyword evidence="3" id="KW-1185">Reference proteome</keyword>
<dbReference type="RefSeq" id="WP_189989729.1">
    <property type="nucleotide sequence ID" value="NZ_BMZS01000005.1"/>
</dbReference>
<sequence>MSTKKSTATATPVDAAVTAGKETFEQMTKIGQDAAQKNMEQAMSMAKDNVEKASQTLFKGYEQVNTLAQGNYEAVSKSFGILSKGFEDLSKAWMTYTQGTVDSSMAFGKQVLGAKSLNEVVDLQNTFTKSAFDSFVAESTKLSEMSVKTASEAIEPLKARVDETVETLSRPLAA</sequence>
<feature type="domain" description="Phasin" evidence="1">
    <location>
        <begin position="62"/>
        <end position="161"/>
    </location>
</feature>
<evidence type="ECO:0000259" key="1">
    <source>
        <dbReference type="Pfam" id="PF09361"/>
    </source>
</evidence>
<reference evidence="2" key="1">
    <citation type="journal article" date="2014" name="Int. J. Syst. Evol. Microbiol.">
        <title>Complete genome sequence of Corynebacterium casei LMG S-19264T (=DSM 44701T), isolated from a smear-ripened cheese.</title>
        <authorList>
            <consortium name="US DOE Joint Genome Institute (JGI-PGF)"/>
            <person name="Walter F."/>
            <person name="Albersmeier A."/>
            <person name="Kalinowski J."/>
            <person name="Ruckert C."/>
        </authorList>
    </citation>
    <scope>NUCLEOTIDE SEQUENCE</scope>
    <source>
        <strain evidence="2">KCTC 42651</strain>
    </source>
</reference>
<dbReference type="Proteomes" id="UP000630353">
    <property type="component" value="Unassembled WGS sequence"/>
</dbReference>
<protein>
    <recommendedName>
        <fullName evidence="1">Phasin domain-containing protein</fullName>
    </recommendedName>
</protein>
<dbReference type="EMBL" id="BMZS01000005">
    <property type="protein sequence ID" value="GHD50503.1"/>
    <property type="molecule type" value="Genomic_DNA"/>
</dbReference>
<accession>A0A918XRP6</accession>
<dbReference type="InterPro" id="IPR010127">
    <property type="entry name" value="Phasin_subfam-1"/>
</dbReference>
<dbReference type="NCBIfam" id="TIGR01841">
    <property type="entry name" value="phasin"/>
    <property type="match status" value="1"/>
</dbReference>
<organism evidence="2 3">
    <name type="scientific">Thalassobaculum fulvum</name>
    <dbReference type="NCBI Taxonomy" id="1633335"/>
    <lineage>
        <taxon>Bacteria</taxon>
        <taxon>Pseudomonadati</taxon>
        <taxon>Pseudomonadota</taxon>
        <taxon>Alphaproteobacteria</taxon>
        <taxon>Rhodospirillales</taxon>
        <taxon>Thalassobaculaceae</taxon>
        <taxon>Thalassobaculum</taxon>
    </lineage>
</organism>
<gene>
    <name evidence="2" type="ORF">GCM10017083_23810</name>
</gene>
<reference evidence="2" key="2">
    <citation type="submission" date="2020-09" db="EMBL/GenBank/DDBJ databases">
        <authorList>
            <person name="Sun Q."/>
            <person name="Kim S."/>
        </authorList>
    </citation>
    <scope>NUCLEOTIDE SEQUENCE</scope>
    <source>
        <strain evidence="2">KCTC 42651</strain>
    </source>
</reference>
<evidence type="ECO:0000313" key="3">
    <source>
        <dbReference type="Proteomes" id="UP000630353"/>
    </source>
</evidence>
<dbReference type="InterPro" id="IPR018968">
    <property type="entry name" value="Phasin"/>
</dbReference>
<comment type="caution">
    <text evidence="2">The sequence shown here is derived from an EMBL/GenBank/DDBJ whole genome shotgun (WGS) entry which is preliminary data.</text>
</comment>
<dbReference type="Pfam" id="PF09361">
    <property type="entry name" value="Phasin_2"/>
    <property type="match status" value="1"/>
</dbReference>